<proteinExistence type="predicted"/>
<feature type="domain" description="NADH-Ubiquinone oxidoreductase (complex I) chain 5 N-terminal" evidence="8">
    <location>
        <begin position="80"/>
        <end position="130"/>
    </location>
</feature>
<keyword evidence="4 6" id="KW-0472">Membrane</keyword>
<evidence type="ECO:0000313" key="10">
    <source>
        <dbReference type="Proteomes" id="UP000179129"/>
    </source>
</evidence>
<feature type="transmembrane region" description="Helical" evidence="6">
    <location>
        <begin position="97"/>
        <end position="115"/>
    </location>
</feature>
<evidence type="ECO:0000256" key="5">
    <source>
        <dbReference type="RuleBase" id="RU000320"/>
    </source>
</evidence>
<dbReference type="GO" id="GO:0016020">
    <property type="term" value="C:membrane"/>
    <property type="evidence" value="ECO:0007669"/>
    <property type="project" value="UniProtKB-SubCell"/>
</dbReference>
<feature type="domain" description="NADH:quinone oxidoreductase/Mrp antiporter transmembrane" evidence="7">
    <location>
        <begin position="146"/>
        <end position="439"/>
    </location>
</feature>
<feature type="transmembrane region" description="Helical" evidence="6">
    <location>
        <begin position="192"/>
        <end position="214"/>
    </location>
</feature>
<dbReference type="InterPro" id="IPR001750">
    <property type="entry name" value="ND/Mrp_TM"/>
</dbReference>
<dbReference type="InterPro" id="IPR003945">
    <property type="entry name" value="NU5C-like"/>
</dbReference>
<dbReference type="NCBIfam" id="TIGR01974">
    <property type="entry name" value="NDH_I_L"/>
    <property type="match status" value="1"/>
</dbReference>
<dbReference type="NCBIfam" id="NF005141">
    <property type="entry name" value="PRK06590.1"/>
    <property type="match status" value="1"/>
</dbReference>
<feature type="transmembrane region" description="Helical" evidence="6">
    <location>
        <begin position="469"/>
        <end position="491"/>
    </location>
</feature>
<dbReference type="Pfam" id="PF00361">
    <property type="entry name" value="Proton_antipo_M"/>
    <property type="match status" value="1"/>
</dbReference>
<feature type="transmembrane region" description="Helical" evidence="6">
    <location>
        <begin position="127"/>
        <end position="144"/>
    </location>
</feature>
<dbReference type="InterPro" id="IPR018393">
    <property type="entry name" value="NADHpl_OxRdtase_5_subgr"/>
</dbReference>
<evidence type="ECO:0000256" key="2">
    <source>
        <dbReference type="ARBA" id="ARBA00022692"/>
    </source>
</evidence>
<keyword evidence="2 5" id="KW-0812">Transmembrane</keyword>
<evidence type="ECO:0000256" key="6">
    <source>
        <dbReference type="SAM" id="Phobius"/>
    </source>
</evidence>
<protein>
    <submittedName>
        <fullName evidence="9">NADH-quinone oxidoreductase subunit L</fullName>
    </submittedName>
</protein>
<feature type="transmembrane region" description="Helical" evidence="6">
    <location>
        <begin position="389"/>
        <end position="406"/>
    </location>
</feature>
<dbReference type="GO" id="GO:0003954">
    <property type="term" value="F:NADH dehydrogenase activity"/>
    <property type="evidence" value="ECO:0007669"/>
    <property type="project" value="TreeGrafter"/>
</dbReference>
<dbReference type="EMBL" id="MFIX01000091">
    <property type="protein sequence ID" value="OGG05119.1"/>
    <property type="molecule type" value="Genomic_DNA"/>
</dbReference>
<feature type="transmembrane region" description="Helical" evidence="6">
    <location>
        <begin position="426"/>
        <end position="448"/>
    </location>
</feature>
<keyword evidence="3 6" id="KW-1133">Transmembrane helix</keyword>
<dbReference type="Pfam" id="PF00662">
    <property type="entry name" value="Proton_antipo_N"/>
    <property type="match status" value="1"/>
</dbReference>
<feature type="transmembrane region" description="Helical" evidence="6">
    <location>
        <begin position="352"/>
        <end position="369"/>
    </location>
</feature>
<feature type="transmembrane region" description="Helical" evidence="6">
    <location>
        <begin position="12"/>
        <end position="28"/>
    </location>
</feature>
<dbReference type="STRING" id="1817867.A3F83_10345"/>
<feature type="transmembrane region" description="Helical" evidence="6">
    <location>
        <begin position="35"/>
        <end position="57"/>
    </location>
</feature>
<organism evidence="9 10">
    <name type="scientific">Candidatus Glassbacteria bacterium RIFCSPLOWO2_12_FULL_58_11</name>
    <dbReference type="NCBI Taxonomy" id="1817867"/>
    <lineage>
        <taxon>Bacteria</taxon>
        <taxon>Candidatus Glassiibacteriota</taxon>
    </lineage>
</organism>
<name>A0A1F5YY45_9BACT</name>
<dbReference type="InterPro" id="IPR001516">
    <property type="entry name" value="Proton_antipo_N"/>
</dbReference>
<feature type="transmembrane region" description="Helical" evidence="6">
    <location>
        <begin position="150"/>
        <end position="171"/>
    </location>
</feature>
<feature type="transmembrane region" description="Helical" evidence="6">
    <location>
        <begin position="530"/>
        <end position="551"/>
    </location>
</feature>
<comment type="subcellular location">
    <subcellularLocation>
        <location evidence="1">Endomembrane system</location>
        <topology evidence="1">Multi-pass membrane protein</topology>
    </subcellularLocation>
    <subcellularLocation>
        <location evidence="5">Membrane</location>
        <topology evidence="5">Multi-pass membrane protein</topology>
    </subcellularLocation>
</comment>
<feature type="transmembrane region" description="Helical" evidence="6">
    <location>
        <begin position="220"/>
        <end position="241"/>
    </location>
</feature>
<evidence type="ECO:0000256" key="3">
    <source>
        <dbReference type="ARBA" id="ARBA00022989"/>
    </source>
</evidence>
<evidence type="ECO:0000256" key="1">
    <source>
        <dbReference type="ARBA" id="ARBA00004127"/>
    </source>
</evidence>
<evidence type="ECO:0000313" key="9">
    <source>
        <dbReference type="EMBL" id="OGG05119.1"/>
    </source>
</evidence>
<dbReference type="Gene3D" id="1.20.5.2700">
    <property type="match status" value="1"/>
</dbReference>
<dbReference type="GO" id="GO:0008137">
    <property type="term" value="F:NADH dehydrogenase (ubiquinone) activity"/>
    <property type="evidence" value="ECO:0007669"/>
    <property type="project" value="InterPro"/>
</dbReference>
<dbReference type="Proteomes" id="UP000179129">
    <property type="component" value="Unassembled WGS sequence"/>
</dbReference>
<evidence type="ECO:0000256" key="4">
    <source>
        <dbReference type="ARBA" id="ARBA00023136"/>
    </source>
</evidence>
<dbReference type="PANTHER" id="PTHR42829:SF2">
    <property type="entry name" value="NADH-UBIQUINONE OXIDOREDUCTASE CHAIN 5"/>
    <property type="match status" value="1"/>
</dbReference>
<reference evidence="9 10" key="1">
    <citation type="journal article" date="2016" name="Nat. Commun.">
        <title>Thousands of microbial genomes shed light on interconnected biogeochemical processes in an aquifer system.</title>
        <authorList>
            <person name="Anantharaman K."/>
            <person name="Brown C.T."/>
            <person name="Hug L.A."/>
            <person name="Sharon I."/>
            <person name="Castelle C.J."/>
            <person name="Probst A.J."/>
            <person name="Thomas B.C."/>
            <person name="Singh A."/>
            <person name="Wilkins M.J."/>
            <person name="Karaoz U."/>
            <person name="Brodie E.L."/>
            <person name="Williams K.H."/>
            <person name="Hubbard S.S."/>
            <person name="Banfield J.F."/>
        </authorList>
    </citation>
    <scope>NUCLEOTIDE SEQUENCE [LARGE SCALE GENOMIC DNA]</scope>
</reference>
<dbReference type="PRINTS" id="PR01435">
    <property type="entry name" value="NPOXDRDTASE5"/>
</dbReference>
<sequence length="653" mass="70418">MEPAAVQYDFLRWIVLSPLISCCVIALLGRKLPRVVTGTLASASVGLSFVFGLLGFLQLKSLSGHGEGEAVFLADSLYRWISVGGLTADVAFMLDRLSAVMVLVVAGVSCIIHVYSMGYMAHDKSYWRYFSYLNLFVFFMLLLVSADNLVLMFVGWEGVGLCSYLLIGFWFEDMEKAYAGKKAFVVNRIGDFGFLLAILLIFWNLGTVSFGGIFAQAPRVLTAGSGLATAIALLLFLGATGKSAQLPLYVWLPDAMAGPTPVSALIHAATMVTAGVYMIVRLNVLYLLSPQAMAVVAAVGALTAIYAATIGLVQDDIKKVLAYSTISQLGYMFLAVGVGAFSAGIFHLMTHAFFKALLFLGAGSVIHAMSGKQDIQEMGGLKGKLPATYWTFLAATLAISGIPPLSGFFSKDEILWSAFSSPHGHWAFWLIGWLAAGLTAFYMFRLLFLTFFGTSRADEHTRQHIHESPSLMTVPLAILAVLAVVGGFVGMPEALGGANSFHHWLAPVLASENGTLNAEAAGHFPEAVEYLMIALSVVVGLCGIGAAWWVYINRPGTAEKMADSVPLGYGLLKNKYYVDEIYNIFIVQPVKLTSIYILWKLFDAGIIDGLVNLSGRTVRGLGRVAARLENGYTQAYAITFILGVALLLGALLW</sequence>
<dbReference type="GO" id="GO:0015990">
    <property type="term" value="P:electron transport coupled proton transport"/>
    <property type="evidence" value="ECO:0007669"/>
    <property type="project" value="TreeGrafter"/>
</dbReference>
<dbReference type="GO" id="GO:0012505">
    <property type="term" value="C:endomembrane system"/>
    <property type="evidence" value="ECO:0007669"/>
    <property type="project" value="UniProtKB-SubCell"/>
</dbReference>
<feature type="transmembrane region" description="Helical" evidence="6">
    <location>
        <begin position="320"/>
        <end position="346"/>
    </location>
</feature>
<feature type="transmembrane region" description="Helical" evidence="6">
    <location>
        <begin position="262"/>
        <end position="280"/>
    </location>
</feature>
<dbReference type="PANTHER" id="PTHR42829">
    <property type="entry name" value="NADH-UBIQUINONE OXIDOREDUCTASE CHAIN 5"/>
    <property type="match status" value="1"/>
</dbReference>
<comment type="caution">
    <text evidence="9">The sequence shown here is derived from an EMBL/GenBank/DDBJ whole genome shotgun (WGS) entry which is preliminary data.</text>
</comment>
<accession>A0A1F5YY45</accession>
<dbReference type="PRINTS" id="PR01434">
    <property type="entry name" value="NADHDHGNASE5"/>
</dbReference>
<gene>
    <name evidence="9" type="ORF">A3F83_10345</name>
</gene>
<dbReference type="AlphaFoldDB" id="A0A1F5YY45"/>
<evidence type="ECO:0000259" key="8">
    <source>
        <dbReference type="Pfam" id="PF00662"/>
    </source>
</evidence>
<feature type="transmembrane region" description="Helical" evidence="6">
    <location>
        <begin position="292"/>
        <end position="313"/>
    </location>
</feature>
<feature type="transmembrane region" description="Helical" evidence="6">
    <location>
        <begin position="635"/>
        <end position="652"/>
    </location>
</feature>
<evidence type="ECO:0000259" key="7">
    <source>
        <dbReference type="Pfam" id="PF00361"/>
    </source>
</evidence>
<dbReference type="GO" id="GO:0042773">
    <property type="term" value="P:ATP synthesis coupled electron transport"/>
    <property type="evidence" value="ECO:0007669"/>
    <property type="project" value="InterPro"/>
</dbReference>